<keyword evidence="1 3" id="KW-0732">Signal</keyword>
<dbReference type="Pfam" id="PF13855">
    <property type="entry name" value="LRR_8"/>
    <property type="match status" value="1"/>
</dbReference>
<feature type="signal peptide" evidence="3">
    <location>
        <begin position="1"/>
        <end position="23"/>
    </location>
</feature>
<dbReference type="Proteomes" id="UP001153620">
    <property type="component" value="Chromosome 4"/>
</dbReference>
<feature type="transmembrane region" description="Helical" evidence="2">
    <location>
        <begin position="222"/>
        <end position="244"/>
    </location>
</feature>
<proteinExistence type="predicted"/>
<evidence type="ECO:0000313" key="4">
    <source>
        <dbReference type="EMBL" id="CAG9811944.1"/>
    </source>
</evidence>
<sequence>MSTNLQKFFIIFLIFTSINSSSSIKVQCEFSIESKFTPMPYVYSCVVIRDLKVIKPGTIVDEIEGNHEVNKFNNDVAAVYLENKEMNFLLTGFTTFFPKLITMSMMSCKLKEIKQNDLKGYPNLQYLMMARNELEVLENDLFKHNKDLIYINVNENKLKKIDENIFDDLKQLNFLNLLSNDCIQMFGHGKNRVARIIKNVKEKCSERKKKVKGTGWLIFKSWIFWCCLVLVVLVIFVVAGFIVVKAN</sequence>
<gene>
    <name evidence="4" type="ORF">CHIRRI_LOCUS14751</name>
</gene>
<keyword evidence="2" id="KW-1133">Transmembrane helix</keyword>
<dbReference type="EMBL" id="OU895880">
    <property type="protein sequence ID" value="CAG9811944.1"/>
    <property type="molecule type" value="Genomic_DNA"/>
</dbReference>
<keyword evidence="5" id="KW-1185">Reference proteome</keyword>
<dbReference type="InterPro" id="IPR050328">
    <property type="entry name" value="Dev_Immune_Receptor"/>
</dbReference>
<dbReference type="InterPro" id="IPR032675">
    <property type="entry name" value="LRR_dom_sf"/>
</dbReference>
<dbReference type="OrthoDB" id="7736698at2759"/>
<dbReference type="SUPFAM" id="SSF52058">
    <property type="entry name" value="L domain-like"/>
    <property type="match status" value="1"/>
</dbReference>
<feature type="chain" id="PRO_5040340042" evidence="3">
    <location>
        <begin position="24"/>
        <end position="247"/>
    </location>
</feature>
<keyword evidence="2" id="KW-0472">Membrane</keyword>
<name>A0A9N9S5Z0_9DIPT</name>
<dbReference type="InterPro" id="IPR001611">
    <property type="entry name" value="Leu-rich_rpt"/>
</dbReference>
<protein>
    <submittedName>
        <fullName evidence="4">Uncharacterized protein</fullName>
    </submittedName>
</protein>
<dbReference type="PANTHER" id="PTHR24373">
    <property type="entry name" value="SLIT RELATED LEUCINE-RICH REPEAT NEURONAL PROTEIN"/>
    <property type="match status" value="1"/>
</dbReference>
<evidence type="ECO:0000256" key="2">
    <source>
        <dbReference type="SAM" id="Phobius"/>
    </source>
</evidence>
<dbReference type="PANTHER" id="PTHR24373:SF275">
    <property type="entry name" value="TIR DOMAIN-CONTAINING PROTEIN"/>
    <property type="match status" value="1"/>
</dbReference>
<dbReference type="AlphaFoldDB" id="A0A9N9S5Z0"/>
<reference evidence="4" key="2">
    <citation type="submission" date="2022-10" db="EMBL/GenBank/DDBJ databases">
        <authorList>
            <consortium name="ENA_rothamsted_submissions"/>
            <consortium name="culmorum"/>
            <person name="King R."/>
        </authorList>
    </citation>
    <scope>NUCLEOTIDE SEQUENCE</scope>
</reference>
<accession>A0A9N9S5Z0</accession>
<keyword evidence="2" id="KW-0812">Transmembrane</keyword>
<organism evidence="4 5">
    <name type="scientific">Chironomus riparius</name>
    <dbReference type="NCBI Taxonomy" id="315576"/>
    <lineage>
        <taxon>Eukaryota</taxon>
        <taxon>Metazoa</taxon>
        <taxon>Ecdysozoa</taxon>
        <taxon>Arthropoda</taxon>
        <taxon>Hexapoda</taxon>
        <taxon>Insecta</taxon>
        <taxon>Pterygota</taxon>
        <taxon>Neoptera</taxon>
        <taxon>Endopterygota</taxon>
        <taxon>Diptera</taxon>
        <taxon>Nematocera</taxon>
        <taxon>Chironomoidea</taxon>
        <taxon>Chironomidae</taxon>
        <taxon>Chironominae</taxon>
        <taxon>Chironomus</taxon>
    </lineage>
</organism>
<dbReference type="Gene3D" id="3.80.10.10">
    <property type="entry name" value="Ribonuclease Inhibitor"/>
    <property type="match status" value="1"/>
</dbReference>
<evidence type="ECO:0000256" key="3">
    <source>
        <dbReference type="SAM" id="SignalP"/>
    </source>
</evidence>
<reference evidence="4" key="1">
    <citation type="submission" date="2022-01" db="EMBL/GenBank/DDBJ databases">
        <authorList>
            <person name="King R."/>
        </authorList>
    </citation>
    <scope>NUCLEOTIDE SEQUENCE</scope>
</reference>
<evidence type="ECO:0000313" key="5">
    <source>
        <dbReference type="Proteomes" id="UP001153620"/>
    </source>
</evidence>
<evidence type="ECO:0000256" key="1">
    <source>
        <dbReference type="ARBA" id="ARBA00022729"/>
    </source>
</evidence>